<dbReference type="NCBIfam" id="TIGR01444">
    <property type="entry name" value="fkbM_fam"/>
    <property type="match status" value="1"/>
</dbReference>
<evidence type="ECO:0000313" key="2">
    <source>
        <dbReference type="EMBL" id="KXA93130.1"/>
    </source>
</evidence>
<dbReference type="AlphaFoldDB" id="A0A133UG86"/>
<name>A0A133UG86_9EURY</name>
<organism evidence="2 3">
    <name type="scientific">candidate division MSBL1 archaeon SCGC-AAA259E19</name>
    <dbReference type="NCBI Taxonomy" id="1698264"/>
    <lineage>
        <taxon>Archaea</taxon>
        <taxon>Methanobacteriati</taxon>
        <taxon>Methanobacteriota</taxon>
        <taxon>candidate division MSBL1</taxon>
    </lineage>
</organism>
<dbReference type="PANTHER" id="PTHR34203:SF15">
    <property type="entry name" value="SLL1173 PROTEIN"/>
    <property type="match status" value="1"/>
</dbReference>
<sequence>MKDRKLIKKPLPDGNDFLIPEDMGFETDEIEKEINEIYSHDHSHFYESYYPIEEGMTVVDAGAYTGLFTLKASKKVGSEGKVIALEPYPPSFKVLKLNVEQNGCENVHLINEGLSNTDSTKRMKVGDWNIGASILRTNKDEDLKKNPLKSIFQRLISFYRLATSREILKANFTTLDHLIDRLGIEKIDYLKMDIEGHEVDALNSYTKFSDGDVVIVETHRNLEEVLYMLCKKGFSIDNIHITPINESNSIIHSKF</sequence>
<dbReference type="Pfam" id="PF05050">
    <property type="entry name" value="Methyltransf_21"/>
    <property type="match status" value="1"/>
</dbReference>
<dbReference type="SUPFAM" id="SSF53335">
    <property type="entry name" value="S-adenosyl-L-methionine-dependent methyltransferases"/>
    <property type="match status" value="1"/>
</dbReference>
<comment type="caution">
    <text evidence="2">The sequence shown here is derived from an EMBL/GenBank/DDBJ whole genome shotgun (WGS) entry which is preliminary data.</text>
</comment>
<proteinExistence type="predicted"/>
<dbReference type="InterPro" id="IPR052514">
    <property type="entry name" value="SAM-dependent_MTase"/>
</dbReference>
<keyword evidence="3" id="KW-1185">Reference proteome</keyword>
<dbReference type="EMBL" id="LHXO01000120">
    <property type="protein sequence ID" value="KXA93130.1"/>
    <property type="molecule type" value="Genomic_DNA"/>
</dbReference>
<dbReference type="PANTHER" id="PTHR34203">
    <property type="entry name" value="METHYLTRANSFERASE, FKBM FAMILY PROTEIN"/>
    <property type="match status" value="1"/>
</dbReference>
<reference evidence="2 3" key="1">
    <citation type="journal article" date="2016" name="Sci. Rep.">
        <title>Metabolic traits of an uncultured archaeal lineage -MSBL1- from brine pools of the Red Sea.</title>
        <authorList>
            <person name="Mwirichia R."/>
            <person name="Alam I."/>
            <person name="Rashid M."/>
            <person name="Vinu M."/>
            <person name="Ba-Alawi W."/>
            <person name="Anthony Kamau A."/>
            <person name="Kamanda Ngugi D."/>
            <person name="Goker M."/>
            <person name="Klenk H.P."/>
            <person name="Bajic V."/>
            <person name="Stingl U."/>
        </authorList>
    </citation>
    <scope>NUCLEOTIDE SEQUENCE [LARGE SCALE GENOMIC DNA]</scope>
    <source>
        <strain evidence="2">SCGC-AAA259E19</strain>
    </source>
</reference>
<gene>
    <name evidence="2" type="ORF">AKJ65_06625</name>
</gene>
<dbReference type="InterPro" id="IPR029063">
    <property type="entry name" value="SAM-dependent_MTases_sf"/>
</dbReference>
<dbReference type="Proteomes" id="UP000070284">
    <property type="component" value="Unassembled WGS sequence"/>
</dbReference>
<feature type="domain" description="Methyltransferase FkbM" evidence="1">
    <location>
        <begin position="60"/>
        <end position="235"/>
    </location>
</feature>
<protein>
    <recommendedName>
        <fullName evidence="1">Methyltransferase FkbM domain-containing protein</fullName>
    </recommendedName>
</protein>
<dbReference type="CDD" id="cd02440">
    <property type="entry name" value="AdoMet_MTases"/>
    <property type="match status" value="1"/>
</dbReference>
<evidence type="ECO:0000313" key="3">
    <source>
        <dbReference type="Proteomes" id="UP000070284"/>
    </source>
</evidence>
<dbReference type="Gene3D" id="3.40.50.150">
    <property type="entry name" value="Vaccinia Virus protein VP39"/>
    <property type="match status" value="1"/>
</dbReference>
<accession>A0A133UG86</accession>
<evidence type="ECO:0000259" key="1">
    <source>
        <dbReference type="Pfam" id="PF05050"/>
    </source>
</evidence>
<dbReference type="InterPro" id="IPR006342">
    <property type="entry name" value="FkbM_mtfrase"/>
</dbReference>